<name>A0AAW1N3H6_POPJA</name>
<proteinExistence type="predicted"/>
<gene>
    <name evidence="1" type="ORF">QE152_g3730</name>
</gene>
<organism evidence="1 2">
    <name type="scientific">Popillia japonica</name>
    <name type="common">Japanese beetle</name>
    <dbReference type="NCBI Taxonomy" id="7064"/>
    <lineage>
        <taxon>Eukaryota</taxon>
        <taxon>Metazoa</taxon>
        <taxon>Ecdysozoa</taxon>
        <taxon>Arthropoda</taxon>
        <taxon>Hexapoda</taxon>
        <taxon>Insecta</taxon>
        <taxon>Pterygota</taxon>
        <taxon>Neoptera</taxon>
        <taxon>Endopterygota</taxon>
        <taxon>Coleoptera</taxon>
        <taxon>Polyphaga</taxon>
        <taxon>Scarabaeiformia</taxon>
        <taxon>Scarabaeidae</taxon>
        <taxon>Rutelinae</taxon>
        <taxon>Popillia</taxon>
    </lineage>
</organism>
<keyword evidence="2" id="KW-1185">Reference proteome</keyword>
<sequence length="192" mass="21470">MPIKVLQANVGRAYAAQDMVYATAKENIKVLQANVGRAYAAQDMVYATAKEKHIDILVIGEPNKKRVAGDIWIKDRRVDVAVLFLNRNLAVCGQKVSDWLAGDIWIKDRRVDVAVLFLNRNLAVCGQKVSDGHLTLKFKDMSRHLTLKFKVCCYISPNIPIIDYKKEVDTIISNLNDSAPTESAVIYPLISP</sequence>
<dbReference type="SUPFAM" id="SSF56219">
    <property type="entry name" value="DNase I-like"/>
    <property type="match status" value="1"/>
</dbReference>
<dbReference type="Proteomes" id="UP001458880">
    <property type="component" value="Unassembled WGS sequence"/>
</dbReference>
<evidence type="ECO:0000313" key="1">
    <source>
        <dbReference type="EMBL" id="KAK9753021.1"/>
    </source>
</evidence>
<reference evidence="1 2" key="1">
    <citation type="journal article" date="2024" name="BMC Genomics">
        <title>De novo assembly and annotation of Popillia japonica's genome with initial clues to its potential as an invasive pest.</title>
        <authorList>
            <person name="Cucini C."/>
            <person name="Boschi S."/>
            <person name="Funari R."/>
            <person name="Cardaioli E."/>
            <person name="Iannotti N."/>
            <person name="Marturano G."/>
            <person name="Paoli F."/>
            <person name="Bruttini M."/>
            <person name="Carapelli A."/>
            <person name="Frati F."/>
            <person name="Nardi F."/>
        </authorList>
    </citation>
    <scope>NUCLEOTIDE SEQUENCE [LARGE SCALE GENOMIC DNA]</scope>
    <source>
        <strain evidence="1">DMR45628</strain>
    </source>
</reference>
<dbReference type="EMBL" id="JASPKY010000016">
    <property type="protein sequence ID" value="KAK9753021.1"/>
    <property type="molecule type" value="Genomic_DNA"/>
</dbReference>
<evidence type="ECO:0000313" key="2">
    <source>
        <dbReference type="Proteomes" id="UP001458880"/>
    </source>
</evidence>
<comment type="caution">
    <text evidence="1">The sequence shown here is derived from an EMBL/GenBank/DDBJ whole genome shotgun (WGS) entry which is preliminary data.</text>
</comment>
<dbReference type="Gene3D" id="3.60.10.10">
    <property type="entry name" value="Endonuclease/exonuclease/phosphatase"/>
    <property type="match status" value="1"/>
</dbReference>
<dbReference type="AlphaFoldDB" id="A0AAW1N3H6"/>
<dbReference type="InterPro" id="IPR036691">
    <property type="entry name" value="Endo/exonu/phosph_ase_sf"/>
</dbReference>
<protein>
    <submittedName>
        <fullName evidence="1">Uncharacterized protein</fullName>
    </submittedName>
</protein>
<accession>A0AAW1N3H6</accession>